<dbReference type="EMBL" id="KZ303496">
    <property type="protein sequence ID" value="PIA17003.1"/>
    <property type="molecule type" value="Genomic_DNA"/>
</dbReference>
<evidence type="ECO:0000313" key="1">
    <source>
        <dbReference type="EMBL" id="PIA17003.1"/>
    </source>
</evidence>
<accession>A0A2G5BDC0</accession>
<dbReference type="OrthoDB" id="5620at2759"/>
<dbReference type="AlphaFoldDB" id="A0A2G5BDC0"/>
<sequence length="655" mass="71787">MLCQPLLTRSRQSLVARRIQIPRLLPTLPYCTTTALIRPIAHSDKHCCVDFAYGRHLQPKRTIQKRFVSVRPLYAEPDDQLAGSVIPRHDKVSQLRDLAADMARTLYAAESPILNRWAHRIDSIVAQRQPSRRTGILYMDGMEAQARLITTTAMKILHKENDAGEMDYLDSSVVEFDMEMFADWLFSCKSVVLVADRIGVLQALIHLPAFRLAITLHPRVHLVVDGMDANSATFGVFADLLRESLVIAGVSTLPPVKLLHWVISLAAIRDSPNTTASQARAALESAYGGMYNTESDRIDILACSLGAAISSASTGGTCVFAPTQLNNAMSTQQSKAAKQTLHLASEFVDAADSTDSGHLSSPSRRIQSEFEDGDLKTVDTSIGVIKQRIRRWFASGEIWLTALMRVYEVSDNLIDNAILDRMFEDADLGMVHATGRLNESISRITSELAKEIEALGSAEHAGTGIVGAAADSGAPAFESASAALRALAAQKASIETFALARHVWAARKQLLQEGIQDSIPRYIHWSLAQFWSIHAAALACSATSVLYFGIPLHYATTGGLGLGVLAFVWLGHRWNQLRLGLFETMDRQGANLRAELAEAHRAALQTRLDLPIASCVKDITVLRHSPLRNIYQDKSGQCSDETISTWKSRLASALS</sequence>
<keyword evidence="2" id="KW-1185">Reference proteome</keyword>
<organism evidence="1 2">
    <name type="scientific">Coemansia reversa (strain ATCC 12441 / NRRL 1564)</name>
    <dbReference type="NCBI Taxonomy" id="763665"/>
    <lineage>
        <taxon>Eukaryota</taxon>
        <taxon>Fungi</taxon>
        <taxon>Fungi incertae sedis</taxon>
        <taxon>Zoopagomycota</taxon>
        <taxon>Kickxellomycotina</taxon>
        <taxon>Kickxellomycetes</taxon>
        <taxon>Kickxellales</taxon>
        <taxon>Kickxellaceae</taxon>
        <taxon>Coemansia</taxon>
    </lineage>
</organism>
<gene>
    <name evidence="1" type="ORF">COEREDRAFT_7772</name>
</gene>
<evidence type="ECO:0000313" key="2">
    <source>
        <dbReference type="Proteomes" id="UP000242474"/>
    </source>
</evidence>
<dbReference type="Proteomes" id="UP000242474">
    <property type="component" value="Unassembled WGS sequence"/>
</dbReference>
<proteinExistence type="predicted"/>
<reference evidence="1 2" key="1">
    <citation type="journal article" date="2015" name="Genome Biol. Evol.">
        <title>Phylogenomic analyses indicate that early fungi evolved digesting cell walls of algal ancestors of land plants.</title>
        <authorList>
            <person name="Chang Y."/>
            <person name="Wang S."/>
            <person name="Sekimoto S."/>
            <person name="Aerts A.L."/>
            <person name="Choi C."/>
            <person name="Clum A."/>
            <person name="LaButti K.M."/>
            <person name="Lindquist E.A."/>
            <person name="Yee Ngan C."/>
            <person name="Ohm R.A."/>
            <person name="Salamov A.A."/>
            <person name="Grigoriev I.V."/>
            <person name="Spatafora J.W."/>
            <person name="Berbee M.L."/>
        </authorList>
    </citation>
    <scope>NUCLEOTIDE SEQUENCE [LARGE SCALE GENOMIC DNA]</scope>
    <source>
        <strain evidence="1 2">NRRL 1564</strain>
    </source>
</reference>
<protein>
    <submittedName>
        <fullName evidence="1">Uncharacterized protein</fullName>
    </submittedName>
</protein>
<name>A0A2G5BDC0_COERN</name>